<accession>A0ABT1QXK5</accession>
<dbReference type="PROSITE" id="PS50002">
    <property type="entry name" value="SH3"/>
    <property type="match status" value="1"/>
</dbReference>
<keyword evidence="1" id="KW-0728">SH3 domain</keyword>
<protein>
    <submittedName>
        <fullName evidence="3">SH3 domain-containing protein</fullName>
    </submittedName>
</protein>
<dbReference type="InterPro" id="IPR036028">
    <property type="entry name" value="SH3-like_dom_sf"/>
</dbReference>
<dbReference type="Pfam" id="PF07653">
    <property type="entry name" value="SH3_2"/>
    <property type="match status" value="1"/>
</dbReference>
<dbReference type="InterPro" id="IPR001452">
    <property type="entry name" value="SH3_domain"/>
</dbReference>
<evidence type="ECO:0000259" key="2">
    <source>
        <dbReference type="PROSITE" id="PS50002"/>
    </source>
</evidence>
<dbReference type="CDD" id="cd00174">
    <property type="entry name" value="SH3"/>
    <property type="match status" value="1"/>
</dbReference>
<name>A0ABT1QXK5_9GAMM</name>
<dbReference type="Gene3D" id="2.30.30.40">
    <property type="entry name" value="SH3 Domains"/>
    <property type="match status" value="1"/>
</dbReference>
<dbReference type="Pfam" id="PF00018">
    <property type="entry name" value="SH3_1"/>
    <property type="match status" value="1"/>
</dbReference>
<dbReference type="InterPro" id="IPR014593">
    <property type="entry name" value="UCP034961_SH3_2"/>
</dbReference>
<gene>
    <name evidence="3" type="ORF">NM961_20035</name>
</gene>
<evidence type="ECO:0000313" key="4">
    <source>
        <dbReference type="Proteomes" id="UP001165498"/>
    </source>
</evidence>
<proteinExistence type="predicted"/>
<dbReference type="EMBL" id="JANFQO010000023">
    <property type="protein sequence ID" value="MCQ4167011.1"/>
    <property type="molecule type" value="Genomic_DNA"/>
</dbReference>
<evidence type="ECO:0000313" key="3">
    <source>
        <dbReference type="EMBL" id="MCQ4167011.1"/>
    </source>
</evidence>
<dbReference type="RefSeq" id="WP_255916199.1">
    <property type="nucleotide sequence ID" value="NZ_JANFQO010000023.1"/>
</dbReference>
<organism evidence="3 4">
    <name type="scientific">Tahibacter harae</name>
    <dbReference type="NCBI Taxonomy" id="2963937"/>
    <lineage>
        <taxon>Bacteria</taxon>
        <taxon>Pseudomonadati</taxon>
        <taxon>Pseudomonadota</taxon>
        <taxon>Gammaproteobacteria</taxon>
        <taxon>Lysobacterales</taxon>
        <taxon>Rhodanobacteraceae</taxon>
        <taxon>Tahibacter</taxon>
    </lineage>
</organism>
<sequence>MYARLLRDYRTQYHDPVRFARGETVQAAQRDTEWPQYLWATDAAGRSGWVHQDYLEGDRGSVIAVRDYSAQELDAAAGETVRLIEQAGGWWWVENERGEQGWLPARDLSIEQERGDA</sequence>
<comment type="caution">
    <text evidence="3">The sequence shown here is derived from an EMBL/GenBank/DDBJ whole genome shotgun (WGS) entry which is preliminary data.</text>
</comment>
<reference evidence="3" key="1">
    <citation type="submission" date="2022-07" db="EMBL/GenBank/DDBJ databases">
        <title>Tahibacter sp., a new gammaproteobacterium isolated from the silt sample collected at pig farm.</title>
        <authorList>
            <person name="Chen H."/>
        </authorList>
    </citation>
    <scope>NUCLEOTIDE SEQUENCE</scope>
    <source>
        <strain evidence="3">P2K</strain>
    </source>
</reference>
<dbReference type="Proteomes" id="UP001165498">
    <property type="component" value="Unassembled WGS sequence"/>
</dbReference>
<dbReference type="PIRSF" id="PIRSF034961">
    <property type="entry name" value="UCP034961_SH3_2"/>
    <property type="match status" value="1"/>
</dbReference>
<evidence type="ECO:0000256" key="1">
    <source>
        <dbReference type="ARBA" id="ARBA00022443"/>
    </source>
</evidence>
<feature type="domain" description="SH3" evidence="2">
    <location>
        <begin position="57"/>
        <end position="113"/>
    </location>
</feature>
<keyword evidence="4" id="KW-1185">Reference proteome</keyword>
<dbReference type="SMART" id="SM00326">
    <property type="entry name" value="SH3"/>
    <property type="match status" value="2"/>
</dbReference>
<dbReference type="SUPFAM" id="SSF50044">
    <property type="entry name" value="SH3-domain"/>
    <property type="match status" value="2"/>
</dbReference>